<evidence type="ECO:0000256" key="1">
    <source>
        <dbReference type="ARBA" id="ARBA00004370"/>
    </source>
</evidence>
<protein>
    <recommendedName>
        <fullName evidence="7">Protein kinase domain-containing protein</fullName>
    </recommendedName>
</protein>
<reference evidence="8 9" key="1">
    <citation type="journal article" date="2018" name="Nat. Genet.">
        <title>The Rosa genome provides new insights in the design of modern roses.</title>
        <authorList>
            <person name="Bendahmane M."/>
        </authorList>
    </citation>
    <scope>NUCLEOTIDE SEQUENCE [LARGE SCALE GENOMIC DNA]</scope>
    <source>
        <strain evidence="9">cv. Old Blush</strain>
    </source>
</reference>
<dbReference type="InterPro" id="IPR011009">
    <property type="entry name" value="Kinase-like_dom_sf"/>
</dbReference>
<evidence type="ECO:0000256" key="2">
    <source>
        <dbReference type="ARBA" id="ARBA00022614"/>
    </source>
</evidence>
<dbReference type="AlphaFoldDB" id="A0A2P6QJ41"/>
<comment type="caution">
    <text evidence="8">The sequence shown here is derived from an EMBL/GenBank/DDBJ whole genome shotgun (WGS) entry which is preliminary data.</text>
</comment>
<keyword evidence="5" id="KW-1133">Transmembrane helix</keyword>
<evidence type="ECO:0000256" key="6">
    <source>
        <dbReference type="ARBA" id="ARBA00023136"/>
    </source>
</evidence>
<sequence length="87" mass="9600">MEFLALVYEYLSNGSLEDWIKGKRKNGDGAGFSILERLNVAIDVACGLDYLHNDFEVPVAHCDLKPSNILSDKNIIAKVGDLGWLSC</sequence>
<dbReference type="GO" id="GO:0005524">
    <property type="term" value="F:ATP binding"/>
    <property type="evidence" value="ECO:0007669"/>
    <property type="project" value="InterPro"/>
</dbReference>
<comment type="subcellular location">
    <subcellularLocation>
        <location evidence="1">Membrane</location>
    </subcellularLocation>
</comment>
<keyword evidence="9" id="KW-1185">Reference proteome</keyword>
<keyword evidence="4" id="KW-0677">Repeat</keyword>
<keyword evidence="6" id="KW-0472">Membrane</keyword>
<dbReference type="Gramene" id="PRQ34184">
    <property type="protein sequence ID" value="PRQ34184"/>
    <property type="gene ID" value="RchiOBHm_Chr5g0066051"/>
</dbReference>
<dbReference type="InterPro" id="IPR000719">
    <property type="entry name" value="Prot_kinase_dom"/>
</dbReference>
<name>A0A2P6QJ41_ROSCH</name>
<keyword evidence="8" id="KW-0808">Transferase</keyword>
<evidence type="ECO:0000313" key="8">
    <source>
        <dbReference type="EMBL" id="PRQ34184.1"/>
    </source>
</evidence>
<dbReference type="EMBL" id="PDCK01000043">
    <property type="protein sequence ID" value="PRQ34184.1"/>
    <property type="molecule type" value="Genomic_DNA"/>
</dbReference>
<dbReference type="PANTHER" id="PTHR27008:SF357">
    <property type="entry name" value="PROTEIN KINASE DOMAIN-CONTAINING PROTEIN"/>
    <property type="match status" value="1"/>
</dbReference>
<dbReference type="SUPFAM" id="SSF56112">
    <property type="entry name" value="Protein kinase-like (PK-like)"/>
    <property type="match status" value="1"/>
</dbReference>
<gene>
    <name evidence="8" type="ORF">RchiOBHm_Chr5g0066051</name>
</gene>
<proteinExistence type="predicted"/>
<evidence type="ECO:0000313" key="9">
    <source>
        <dbReference type="Proteomes" id="UP000238479"/>
    </source>
</evidence>
<evidence type="ECO:0000256" key="4">
    <source>
        <dbReference type="ARBA" id="ARBA00022737"/>
    </source>
</evidence>
<evidence type="ECO:0000256" key="5">
    <source>
        <dbReference type="ARBA" id="ARBA00022989"/>
    </source>
</evidence>
<feature type="domain" description="Protein kinase" evidence="7">
    <location>
        <begin position="1"/>
        <end position="87"/>
    </location>
</feature>
<organism evidence="8 9">
    <name type="scientific">Rosa chinensis</name>
    <name type="common">China rose</name>
    <dbReference type="NCBI Taxonomy" id="74649"/>
    <lineage>
        <taxon>Eukaryota</taxon>
        <taxon>Viridiplantae</taxon>
        <taxon>Streptophyta</taxon>
        <taxon>Embryophyta</taxon>
        <taxon>Tracheophyta</taxon>
        <taxon>Spermatophyta</taxon>
        <taxon>Magnoliopsida</taxon>
        <taxon>eudicotyledons</taxon>
        <taxon>Gunneridae</taxon>
        <taxon>Pentapetalae</taxon>
        <taxon>rosids</taxon>
        <taxon>fabids</taxon>
        <taxon>Rosales</taxon>
        <taxon>Rosaceae</taxon>
        <taxon>Rosoideae</taxon>
        <taxon>Rosoideae incertae sedis</taxon>
        <taxon>Rosa</taxon>
    </lineage>
</organism>
<dbReference type="Pfam" id="PF00069">
    <property type="entry name" value="Pkinase"/>
    <property type="match status" value="1"/>
</dbReference>
<keyword evidence="3" id="KW-0812">Transmembrane</keyword>
<keyword evidence="2" id="KW-0433">Leucine-rich repeat</keyword>
<evidence type="ECO:0000256" key="3">
    <source>
        <dbReference type="ARBA" id="ARBA00022692"/>
    </source>
</evidence>
<dbReference type="PANTHER" id="PTHR27008">
    <property type="entry name" value="OS04G0122200 PROTEIN"/>
    <property type="match status" value="1"/>
</dbReference>
<dbReference type="InterPro" id="IPR051809">
    <property type="entry name" value="Plant_receptor-like_S/T_kinase"/>
</dbReference>
<accession>A0A2P6QJ41</accession>
<dbReference type="GO" id="GO:0004672">
    <property type="term" value="F:protein kinase activity"/>
    <property type="evidence" value="ECO:0007669"/>
    <property type="project" value="InterPro"/>
</dbReference>
<dbReference type="PROSITE" id="PS50011">
    <property type="entry name" value="PROTEIN_KINASE_DOM"/>
    <property type="match status" value="1"/>
</dbReference>
<evidence type="ECO:0000259" key="7">
    <source>
        <dbReference type="PROSITE" id="PS50011"/>
    </source>
</evidence>
<dbReference type="Gene3D" id="1.10.510.10">
    <property type="entry name" value="Transferase(Phosphotransferase) domain 1"/>
    <property type="match status" value="1"/>
</dbReference>
<dbReference type="Proteomes" id="UP000238479">
    <property type="component" value="Chromosome 5"/>
</dbReference>
<dbReference type="GO" id="GO:0016020">
    <property type="term" value="C:membrane"/>
    <property type="evidence" value="ECO:0007669"/>
    <property type="project" value="UniProtKB-SubCell"/>
</dbReference>